<dbReference type="Gene3D" id="3.50.50.60">
    <property type="entry name" value="FAD/NAD(P)-binding domain"/>
    <property type="match status" value="1"/>
</dbReference>
<dbReference type="GO" id="GO:0030327">
    <property type="term" value="P:prenylated protein catabolic process"/>
    <property type="evidence" value="ECO:0007669"/>
    <property type="project" value="TreeGrafter"/>
</dbReference>
<dbReference type="InterPro" id="IPR010795">
    <property type="entry name" value="Prenylcys_lyase"/>
</dbReference>
<dbReference type="InterPro" id="IPR017046">
    <property type="entry name" value="Prenylcysteine_Oxase1"/>
</dbReference>
<gene>
    <name evidence="10" type="ORF">WICPIJ_009293</name>
</gene>
<evidence type="ECO:0000256" key="8">
    <source>
        <dbReference type="SAM" id="SignalP"/>
    </source>
</evidence>
<feature type="signal peptide" evidence="8">
    <location>
        <begin position="1"/>
        <end position="19"/>
    </location>
</feature>
<dbReference type="GO" id="GO:0030328">
    <property type="term" value="P:prenylcysteine catabolic process"/>
    <property type="evidence" value="ECO:0007669"/>
    <property type="project" value="InterPro"/>
</dbReference>
<feature type="chain" id="PRO_5040385554" description="Prenylcysteine lyase domain-containing protein" evidence="8">
    <location>
        <begin position="20"/>
        <end position="516"/>
    </location>
</feature>
<comment type="cofactor">
    <cofactor evidence="1">
        <name>FAD</name>
        <dbReference type="ChEBI" id="CHEBI:57692"/>
    </cofactor>
</comment>
<feature type="domain" description="Prenylcysteine lyase" evidence="9">
    <location>
        <begin position="169"/>
        <end position="495"/>
    </location>
</feature>
<keyword evidence="7" id="KW-0325">Glycoprotein</keyword>
<evidence type="ECO:0000256" key="5">
    <source>
        <dbReference type="ARBA" id="ARBA00022827"/>
    </source>
</evidence>
<organism evidence="10 11">
    <name type="scientific">Wickerhamomyces pijperi</name>
    <name type="common">Yeast</name>
    <name type="synonym">Pichia pijperi</name>
    <dbReference type="NCBI Taxonomy" id="599730"/>
    <lineage>
        <taxon>Eukaryota</taxon>
        <taxon>Fungi</taxon>
        <taxon>Dikarya</taxon>
        <taxon>Ascomycota</taxon>
        <taxon>Saccharomycotina</taxon>
        <taxon>Saccharomycetes</taxon>
        <taxon>Phaffomycetales</taxon>
        <taxon>Wickerhamomycetaceae</taxon>
        <taxon>Wickerhamomyces</taxon>
    </lineage>
</organism>
<dbReference type="GO" id="GO:0001735">
    <property type="term" value="F:prenylcysteine oxidase activity"/>
    <property type="evidence" value="ECO:0007669"/>
    <property type="project" value="InterPro"/>
</dbReference>
<keyword evidence="6" id="KW-0560">Oxidoreductase</keyword>
<comment type="similarity">
    <text evidence="2">Belongs to the prenylcysteine oxidase family.</text>
</comment>
<reference evidence="10" key="1">
    <citation type="journal article" date="2021" name="Open Biol.">
        <title>Shared evolutionary footprints suggest mitochondrial oxidative damage underlies multiple complex I losses in fungi.</title>
        <authorList>
            <person name="Schikora-Tamarit M.A."/>
            <person name="Marcet-Houben M."/>
            <person name="Nosek J."/>
            <person name="Gabaldon T."/>
        </authorList>
    </citation>
    <scope>NUCLEOTIDE SEQUENCE</scope>
    <source>
        <strain evidence="10">CBS2887</strain>
    </source>
</reference>
<keyword evidence="5" id="KW-0274">FAD</keyword>
<dbReference type="PANTHER" id="PTHR15944:SF0">
    <property type="entry name" value="PRENYLCYSTEINE LYASE DOMAIN-CONTAINING PROTEIN"/>
    <property type="match status" value="1"/>
</dbReference>
<evidence type="ECO:0000256" key="3">
    <source>
        <dbReference type="ARBA" id="ARBA00022630"/>
    </source>
</evidence>
<keyword evidence="11" id="KW-1185">Reference proteome</keyword>
<dbReference type="AlphaFoldDB" id="A0A9P8TE98"/>
<evidence type="ECO:0000256" key="6">
    <source>
        <dbReference type="ARBA" id="ARBA00023002"/>
    </source>
</evidence>
<evidence type="ECO:0000256" key="7">
    <source>
        <dbReference type="ARBA" id="ARBA00023180"/>
    </source>
</evidence>
<evidence type="ECO:0000256" key="4">
    <source>
        <dbReference type="ARBA" id="ARBA00022729"/>
    </source>
</evidence>
<dbReference type="SUPFAM" id="SSF51905">
    <property type="entry name" value="FAD/NAD(P)-binding domain"/>
    <property type="match status" value="1"/>
</dbReference>
<protein>
    <recommendedName>
        <fullName evidence="9">Prenylcysteine lyase domain-containing protein</fullName>
    </recommendedName>
</protein>
<proteinExistence type="inferred from homology"/>
<sequence>MIEAILYTSLFLLLSLVSARESDSLGKIAIIGAGAGGSSAAHHLQKFTDKGFNITIFEKNHYIGGRSTTVGNLQSGNAGNESTAYGDYELGASIFTSDNVILTNAVQDFNLSVYDPSVASDNSSGLFNDTTGAWNGDSYVYYYYYSDEQTLDFQSNSSVQEAEAQEFSQIETLVGSIIDAFVESYYYDEFPYTGLTNITEQTQLSTLTGTYALDLLKSLNVTEGACRDFIEPNTRVNYASNIDQITTLEALVSSNSASNVYSVVGGNYQIFERFIEQSGAALKLNTSVNRIKYVTKVKRSDSYYLLEVIDHETGNLTLEKFDKVIIAAPFYQSNIEVNIDLKETLPGVQYRDLYVSLIRSKVKINNAALNQEIEAPENLLTTSINSDGLPNGVPYYSMTVKNYNTETGEYIYKLFTPEAIDSQFILSNFFNDVQSFEIILQHYWNPYPYSTPLTEFPDFQIDVHGGLYYLNTMEQFISTMETSALAGANVAGLISAGRNTTVIGLPDQVDISSKFV</sequence>
<reference evidence="10" key="2">
    <citation type="submission" date="2021-01" db="EMBL/GenBank/DDBJ databases">
        <authorList>
            <person name="Schikora-Tamarit M.A."/>
        </authorList>
    </citation>
    <scope>NUCLEOTIDE SEQUENCE</scope>
    <source>
        <strain evidence="10">CBS2887</strain>
    </source>
</reference>
<accession>A0A9P8TE98</accession>
<dbReference type="Pfam" id="PF13450">
    <property type="entry name" value="NAD_binding_8"/>
    <property type="match status" value="1"/>
</dbReference>
<evidence type="ECO:0000313" key="10">
    <source>
        <dbReference type="EMBL" id="KAH3675706.1"/>
    </source>
</evidence>
<evidence type="ECO:0000313" key="11">
    <source>
        <dbReference type="Proteomes" id="UP000774326"/>
    </source>
</evidence>
<dbReference type="Pfam" id="PF07156">
    <property type="entry name" value="Prenylcys_lyase"/>
    <property type="match status" value="1"/>
</dbReference>
<dbReference type="Proteomes" id="UP000774326">
    <property type="component" value="Unassembled WGS sequence"/>
</dbReference>
<evidence type="ECO:0000256" key="2">
    <source>
        <dbReference type="ARBA" id="ARBA00009967"/>
    </source>
</evidence>
<dbReference type="EMBL" id="JAEUBG010005370">
    <property type="protein sequence ID" value="KAH3675706.1"/>
    <property type="molecule type" value="Genomic_DNA"/>
</dbReference>
<dbReference type="OrthoDB" id="437369at2759"/>
<comment type="caution">
    <text evidence="10">The sequence shown here is derived from an EMBL/GenBank/DDBJ whole genome shotgun (WGS) entry which is preliminary data.</text>
</comment>
<keyword evidence="3" id="KW-0285">Flavoprotein</keyword>
<dbReference type="InterPro" id="IPR036188">
    <property type="entry name" value="FAD/NAD-bd_sf"/>
</dbReference>
<evidence type="ECO:0000259" key="9">
    <source>
        <dbReference type="Pfam" id="PF07156"/>
    </source>
</evidence>
<dbReference type="PRINTS" id="PR00419">
    <property type="entry name" value="ADXRDTASE"/>
</dbReference>
<name>A0A9P8TE98_WICPI</name>
<keyword evidence="4 8" id="KW-0732">Signal</keyword>
<evidence type="ECO:0000256" key="1">
    <source>
        <dbReference type="ARBA" id="ARBA00001974"/>
    </source>
</evidence>
<dbReference type="PANTHER" id="PTHR15944">
    <property type="entry name" value="FARNESYLCYSTEINE LYASE"/>
    <property type="match status" value="1"/>
</dbReference>